<evidence type="ECO:0000256" key="5">
    <source>
        <dbReference type="ARBA" id="ARBA00022801"/>
    </source>
</evidence>
<dbReference type="GO" id="GO:0005524">
    <property type="term" value="F:ATP binding"/>
    <property type="evidence" value="ECO:0007669"/>
    <property type="project" value="UniProtKB-KW"/>
</dbReference>
<dbReference type="GO" id="GO:0005634">
    <property type="term" value="C:nucleus"/>
    <property type="evidence" value="ECO:0007669"/>
    <property type="project" value="TreeGrafter"/>
</dbReference>
<dbReference type="Pfam" id="PF00271">
    <property type="entry name" value="Helicase_C"/>
    <property type="match status" value="1"/>
</dbReference>
<protein>
    <recommendedName>
        <fullName evidence="16">DNA repair protein rad5</fullName>
    </recommendedName>
</protein>
<keyword evidence="5" id="KW-0378">Hydrolase</keyword>
<keyword evidence="15" id="KW-1185">Reference proteome</keyword>
<dbReference type="InterPro" id="IPR000330">
    <property type="entry name" value="SNF2_N"/>
</dbReference>
<feature type="domain" description="Helicase ATP-binding" evidence="12">
    <location>
        <begin position="417"/>
        <end position="611"/>
    </location>
</feature>
<dbReference type="SMART" id="SM00490">
    <property type="entry name" value="HELICc"/>
    <property type="match status" value="1"/>
</dbReference>
<feature type="compositionally biased region" description="Polar residues" evidence="10">
    <location>
        <begin position="11"/>
        <end position="21"/>
    </location>
</feature>
<dbReference type="Proteomes" id="UP000091956">
    <property type="component" value="Unassembled WGS sequence"/>
</dbReference>
<evidence type="ECO:0000256" key="1">
    <source>
        <dbReference type="ARBA" id="ARBA00007025"/>
    </source>
</evidence>
<evidence type="ECO:0000256" key="4">
    <source>
        <dbReference type="ARBA" id="ARBA00022771"/>
    </source>
</evidence>
<dbReference type="Gene3D" id="3.40.50.300">
    <property type="entry name" value="P-loop containing nucleotide triphosphate hydrolases"/>
    <property type="match status" value="1"/>
</dbReference>
<dbReference type="CDD" id="cd18008">
    <property type="entry name" value="DEXDc_SHPRH-like"/>
    <property type="match status" value="1"/>
</dbReference>
<evidence type="ECO:0000256" key="10">
    <source>
        <dbReference type="SAM" id="MobiDB-lite"/>
    </source>
</evidence>
<keyword evidence="3" id="KW-0547">Nucleotide-binding</keyword>
<dbReference type="SMART" id="SM00487">
    <property type="entry name" value="DEXDc"/>
    <property type="match status" value="1"/>
</dbReference>
<dbReference type="GO" id="GO:0008270">
    <property type="term" value="F:zinc ion binding"/>
    <property type="evidence" value="ECO:0007669"/>
    <property type="project" value="UniProtKB-KW"/>
</dbReference>
<dbReference type="GO" id="GO:0016787">
    <property type="term" value="F:hydrolase activity"/>
    <property type="evidence" value="ECO:0007669"/>
    <property type="project" value="UniProtKB-KW"/>
</dbReference>
<keyword evidence="8" id="KW-0067">ATP-binding</keyword>
<keyword evidence="6" id="KW-0347">Helicase</keyword>
<evidence type="ECO:0000259" key="12">
    <source>
        <dbReference type="PROSITE" id="PS51192"/>
    </source>
</evidence>
<gene>
    <name evidence="14" type="ORF">VE01_08856</name>
</gene>
<dbReference type="GO" id="GO:0008094">
    <property type="term" value="F:ATP-dependent activity, acting on DNA"/>
    <property type="evidence" value="ECO:0007669"/>
    <property type="project" value="TreeGrafter"/>
</dbReference>
<dbReference type="PANTHER" id="PTHR45626:SF17">
    <property type="entry name" value="HELICASE-LIKE TRANSCRIPTION FACTOR"/>
    <property type="match status" value="1"/>
</dbReference>
<dbReference type="Pfam" id="PF00097">
    <property type="entry name" value="zf-C3HC4"/>
    <property type="match status" value="1"/>
</dbReference>
<evidence type="ECO:0000256" key="9">
    <source>
        <dbReference type="PROSITE-ProRule" id="PRU00175"/>
    </source>
</evidence>
<feature type="region of interest" description="Disordered" evidence="10">
    <location>
        <begin position="1"/>
        <end position="71"/>
    </location>
</feature>
<evidence type="ECO:0000256" key="6">
    <source>
        <dbReference type="ARBA" id="ARBA00022806"/>
    </source>
</evidence>
<evidence type="ECO:0000313" key="15">
    <source>
        <dbReference type="Proteomes" id="UP000091956"/>
    </source>
</evidence>
<dbReference type="RefSeq" id="XP_018126923.1">
    <property type="nucleotide sequence ID" value="XM_018278275.2"/>
</dbReference>
<organism evidence="14 15">
    <name type="scientific">Pseudogymnoascus verrucosus</name>
    <dbReference type="NCBI Taxonomy" id="342668"/>
    <lineage>
        <taxon>Eukaryota</taxon>
        <taxon>Fungi</taxon>
        <taxon>Dikarya</taxon>
        <taxon>Ascomycota</taxon>
        <taxon>Pezizomycotina</taxon>
        <taxon>Leotiomycetes</taxon>
        <taxon>Thelebolales</taxon>
        <taxon>Thelebolaceae</taxon>
        <taxon>Pseudogymnoascus</taxon>
    </lineage>
</organism>
<dbReference type="AlphaFoldDB" id="A0A1B8GBJ8"/>
<evidence type="ECO:0000313" key="14">
    <source>
        <dbReference type="EMBL" id="OBT93190.1"/>
    </source>
</evidence>
<dbReference type="PROSITE" id="PS51194">
    <property type="entry name" value="HELICASE_CTER"/>
    <property type="match status" value="1"/>
</dbReference>
<proteinExistence type="inferred from homology"/>
<dbReference type="PROSITE" id="PS51192">
    <property type="entry name" value="HELICASE_ATP_BIND_1"/>
    <property type="match status" value="1"/>
</dbReference>
<sequence>MEQSGTERHTPPTTQPSQGLSSGEDIEDERPPRGGLFVTPDPDDDIRMQGHTEEPINHPQVPNPHLNGHDPNQRIRLAQEAMRREILLKRKSGTESIFDGSGRVKIQRSNPSTGSFHGEIPFTENADHNEEDHSWMDADNDGSSTDEREALLRNMNALEEARERNNGELTGSQQLEYLQASQRLHTASRRLQKGKSSSGLSIGTADMHVDPMSDDDDAGIYPEMAEGLPDFTSQSEPLLVTAGGQAKPPRKKTVKRTARDVHSSKQAAKTEAAGNRGRAPKKSRKQPGTVPTGVHKTTYKSRMRNKWPEVDDTVQKLLASLIQSDTIKERMEQGDVEEGPDIITNNKASQLRELLSSIPRDYDANRAKNERNTLNEASKSFGHGRVKAKNGKWLLVGMKTPLYHHQLLAADWMVRRELSLDRPHGGLLADAMGLGKTVSTLATMVGNPPAEEDIAEMRKATLIVVPASLLSQWEAEIKVHVDEKIFQKVMPYKSSSRISTNILSDCDIVLTSFTEVANSWPFPSSVEDKADASLLGEDEWANNRDSLKGDLQRVKWYRIVLDEAQAIKNYRSRTSIACHKLDSTYRWALSGTPVLNSLNELYPYFRFLRMNWASTFPVFKKNFGDPDANDSTKRLNVMLSVIMMRRTIGSTILGRPLVQLPPIHPSLQILNLSGVERAIYRTLEDRFRGMMNNHFKAGTAEKNYGLYLTQLLRLRQAASHPFLLERCIKDLFDAEDLLGLKLRLKRLKKDKRPIYEQIELWTSKPATNNEPKQSGDSVSFGRSDFGNKFDFEGFLSEADHEKIYARIVCILCSDLPQDPVKTDCGHIFCRACLEGNIHAQAATLEFDYTACPKCEKIFEHYEPWRNPDSRGSDDGAGSERSDPSSGQPTTQTFRRKDANYKPHIKDSEWLKTCIENPKKLLPSAKTIALKAQILHWVHEAPDDKILVFTQFRMMTRIVGLLCEKERWGHVYFTGDMNMKQRTHAVEQFHTDKKIKIMIAVLKCGGVGLNLKCANRCITIDPWWNHSVEQQAFGRIFRIGQMKETHVARFVVKNTVDMRILNMQKEKMAEIDGVMIEAGKPLDPLSIEEMASLFGHLVKGDDGITQVVADYESEAESDGDYEDEGQVAEEIAE</sequence>
<feature type="region of interest" description="Disordered" evidence="10">
    <location>
        <begin position="1112"/>
        <end position="1132"/>
    </location>
</feature>
<dbReference type="InterPro" id="IPR001841">
    <property type="entry name" value="Znf_RING"/>
</dbReference>
<feature type="domain" description="Helicase C-terminal" evidence="13">
    <location>
        <begin position="929"/>
        <end position="1087"/>
    </location>
</feature>
<evidence type="ECO:0000256" key="3">
    <source>
        <dbReference type="ARBA" id="ARBA00022741"/>
    </source>
</evidence>
<dbReference type="GO" id="GO:0006281">
    <property type="term" value="P:DNA repair"/>
    <property type="evidence" value="ECO:0007669"/>
    <property type="project" value="TreeGrafter"/>
</dbReference>
<dbReference type="EMBL" id="KV460256">
    <property type="protein sequence ID" value="OBT93190.1"/>
    <property type="molecule type" value="Genomic_DNA"/>
</dbReference>
<dbReference type="OrthoDB" id="448448at2759"/>
<dbReference type="PROSITE" id="PS50089">
    <property type="entry name" value="ZF_RING_2"/>
    <property type="match status" value="1"/>
</dbReference>
<dbReference type="InterPro" id="IPR018957">
    <property type="entry name" value="Znf_C3HC4_RING-type"/>
</dbReference>
<feature type="compositionally biased region" description="Basic and acidic residues" evidence="10">
    <location>
        <begin position="45"/>
        <end position="56"/>
    </location>
</feature>
<keyword evidence="2" id="KW-0479">Metal-binding</keyword>
<dbReference type="Pfam" id="PF00176">
    <property type="entry name" value="SNF2-rel_dom"/>
    <property type="match status" value="1"/>
</dbReference>
<dbReference type="Gene3D" id="3.40.50.10810">
    <property type="entry name" value="Tandem AAA-ATPase domain"/>
    <property type="match status" value="1"/>
</dbReference>
<dbReference type="Gene3D" id="3.30.40.10">
    <property type="entry name" value="Zinc/RING finger domain, C3HC4 (zinc finger)"/>
    <property type="match status" value="1"/>
</dbReference>
<keyword evidence="4 9" id="KW-0863">Zinc-finger</keyword>
<dbReference type="InterPro" id="IPR050628">
    <property type="entry name" value="SNF2_RAD54_helicase_TF"/>
</dbReference>
<evidence type="ECO:0008006" key="16">
    <source>
        <dbReference type="Google" id="ProtNLM"/>
    </source>
</evidence>
<feature type="compositionally biased region" description="Basic and acidic residues" evidence="10">
    <location>
        <begin position="1"/>
        <end position="10"/>
    </location>
</feature>
<dbReference type="SUPFAM" id="SSF52540">
    <property type="entry name" value="P-loop containing nucleoside triphosphate hydrolases"/>
    <property type="match status" value="2"/>
</dbReference>
<evidence type="ECO:0000256" key="7">
    <source>
        <dbReference type="ARBA" id="ARBA00022833"/>
    </source>
</evidence>
<dbReference type="InterPro" id="IPR013083">
    <property type="entry name" value="Znf_RING/FYVE/PHD"/>
</dbReference>
<evidence type="ECO:0000259" key="13">
    <source>
        <dbReference type="PROSITE" id="PS51194"/>
    </source>
</evidence>
<dbReference type="InterPro" id="IPR017907">
    <property type="entry name" value="Znf_RING_CS"/>
</dbReference>
<feature type="compositionally biased region" description="Basic and acidic residues" evidence="10">
    <location>
        <begin position="865"/>
        <end position="882"/>
    </location>
</feature>
<keyword evidence="7" id="KW-0862">Zinc</keyword>
<dbReference type="STRING" id="342668.A0A1B8GBJ8"/>
<dbReference type="InterPro" id="IPR027417">
    <property type="entry name" value="P-loop_NTPase"/>
</dbReference>
<dbReference type="GO" id="GO:0004386">
    <property type="term" value="F:helicase activity"/>
    <property type="evidence" value="ECO:0007669"/>
    <property type="project" value="UniProtKB-KW"/>
</dbReference>
<accession>A0A1B8GBJ8</accession>
<comment type="similarity">
    <text evidence="1">Belongs to the SNF2/RAD54 helicase family.</text>
</comment>
<dbReference type="InterPro" id="IPR038718">
    <property type="entry name" value="SNF2-like_sf"/>
</dbReference>
<dbReference type="SUPFAM" id="SSF57850">
    <property type="entry name" value="RING/U-box"/>
    <property type="match status" value="1"/>
</dbReference>
<evidence type="ECO:0000256" key="2">
    <source>
        <dbReference type="ARBA" id="ARBA00022723"/>
    </source>
</evidence>
<dbReference type="InterPro" id="IPR014001">
    <property type="entry name" value="Helicase_ATP-bd"/>
</dbReference>
<dbReference type="InterPro" id="IPR001650">
    <property type="entry name" value="Helicase_C-like"/>
</dbReference>
<dbReference type="CDD" id="cd18793">
    <property type="entry name" value="SF2_C_SNF"/>
    <property type="match status" value="1"/>
</dbReference>
<dbReference type="SMART" id="SM00184">
    <property type="entry name" value="RING"/>
    <property type="match status" value="1"/>
</dbReference>
<feature type="compositionally biased region" description="Polar residues" evidence="10">
    <location>
        <begin position="883"/>
        <end position="892"/>
    </location>
</feature>
<evidence type="ECO:0000256" key="8">
    <source>
        <dbReference type="ARBA" id="ARBA00022840"/>
    </source>
</evidence>
<feature type="domain" description="RING-type" evidence="11">
    <location>
        <begin position="809"/>
        <end position="855"/>
    </location>
</feature>
<reference evidence="15" key="2">
    <citation type="journal article" date="2018" name="Nat. Commun.">
        <title>Extreme sensitivity to ultraviolet light in the fungal pathogen causing white-nose syndrome of bats.</title>
        <authorList>
            <person name="Palmer J.M."/>
            <person name="Drees K.P."/>
            <person name="Foster J.T."/>
            <person name="Lindner D.L."/>
        </authorList>
    </citation>
    <scope>NUCLEOTIDE SEQUENCE [LARGE SCALE GENOMIC DNA]</scope>
    <source>
        <strain evidence="15">UAMH 10579</strain>
    </source>
</reference>
<dbReference type="PROSITE" id="PS00518">
    <property type="entry name" value="ZF_RING_1"/>
    <property type="match status" value="1"/>
</dbReference>
<dbReference type="PANTHER" id="PTHR45626">
    <property type="entry name" value="TRANSCRIPTION TERMINATION FACTOR 2-RELATED"/>
    <property type="match status" value="1"/>
</dbReference>
<feature type="region of interest" description="Disordered" evidence="10">
    <location>
        <begin position="865"/>
        <end position="897"/>
    </location>
</feature>
<name>A0A1B8GBJ8_9PEZI</name>
<reference evidence="14 15" key="1">
    <citation type="submission" date="2016-03" db="EMBL/GenBank/DDBJ databases">
        <title>Comparative genomics of Pseudogymnoascus destructans, the fungus causing white-nose syndrome of bats.</title>
        <authorList>
            <person name="Palmer J.M."/>
            <person name="Drees K.P."/>
            <person name="Foster J.T."/>
            <person name="Lindner D.L."/>
        </authorList>
    </citation>
    <scope>NUCLEOTIDE SEQUENCE [LARGE SCALE GENOMIC DNA]</scope>
    <source>
        <strain evidence="14 15">UAMH 10579</strain>
    </source>
</reference>
<dbReference type="InterPro" id="IPR049730">
    <property type="entry name" value="SNF2/RAD54-like_C"/>
</dbReference>
<feature type="region of interest" description="Disordered" evidence="10">
    <location>
        <begin position="188"/>
        <end position="298"/>
    </location>
</feature>
<dbReference type="GeneID" id="28842242"/>
<evidence type="ECO:0000259" key="11">
    <source>
        <dbReference type="PROSITE" id="PS50089"/>
    </source>
</evidence>